<organism evidence="1 2">
    <name type="scientific">Mycoplasma wenyonii</name>
    <dbReference type="NCBI Taxonomy" id="65123"/>
    <lineage>
        <taxon>Bacteria</taxon>
        <taxon>Bacillati</taxon>
        <taxon>Mycoplasmatota</taxon>
        <taxon>Mollicutes</taxon>
        <taxon>Mycoplasmataceae</taxon>
        <taxon>Mycoplasma</taxon>
    </lineage>
</organism>
<reference evidence="2" key="1">
    <citation type="submission" date="2018-06" db="EMBL/GenBank/DDBJ databases">
        <authorList>
            <person name="Martinez Ocampo F."/>
            <person name="Quiroz Castaneda R.E."/>
            <person name="Rojas Lopez X."/>
        </authorList>
    </citation>
    <scope>NUCLEOTIDE SEQUENCE [LARGE SCALE GENOMIC DNA]</scope>
    <source>
        <strain evidence="2">INIFAP02</strain>
    </source>
</reference>
<comment type="caution">
    <text evidence="1">The sequence shown here is derived from an EMBL/GenBank/DDBJ whole genome shotgun (WGS) entry which is preliminary data.</text>
</comment>
<protein>
    <submittedName>
        <fullName evidence="1">Uncharacterized protein</fullName>
    </submittedName>
</protein>
<keyword evidence="2" id="KW-1185">Reference proteome</keyword>
<dbReference type="AlphaFoldDB" id="A0A328PPM4"/>
<accession>A0A328PPM4</accession>
<dbReference type="RefSeq" id="WP_112665643.1">
    <property type="nucleotide sequence ID" value="NZ_QKVO01000011.1"/>
</dbReference>
<dbReference type="EMBL" id="QKVO01000011">
    <property type="protein sequence ID" value="RAO94918.1"/>
    <property type="molecule type" value="Genomic_DNA"/>
</dbReference>
<dbReference type="Proteomes" id="UP000249762">
    <property type="component" value="Unassembled WGS sequence"/>
</dbReference>
<name>A0A328PPM4_9MOLU</name>
<proteinExistence type="predicted"/>
<dbReference type="OrthoDB" id="402263at2"/>
<evidence type="ECO:0000313" key="1">
    <source>
        <dbReference type="EMBL" id="RAO94918.1"/>
    </source>
</evidence>
<evidence type="ECO:0000313" key="2">
    <source>
        <dbReference type="Proteomes" id="UP000249762"/>
    </source>
</evidence>
<gene>
    <name evidence="1" type="ORF">DNK47_02495</name>
</gene>
<sequence>MVFILKALAGTLAFGGIATPIALSQFEDPLLEYREEITPENKNLKVRKVLQWLREKDCQLIQNPENENNWSNAIYACEKQENGIANFYYVGPENSFITEIESNLIRKVSTVNYLANKEKETAMLFLGLEDGESINWAVAFESGWRYFKNVSLSEQCSVRAKALGGDDLLCKLENTNSAFYYSFSVF</sequence>